<dbReference type="SUPFAM" id="SSF51569">
    <property type="entry name" value="Aldolase"/>
    <property type="match status" value="1"/>
</dbReference>
<gene>
    <name evidence="2" type="ORF">Krac_9876</name>
</gene>
<dbReference type="eggNOG" id="COG3892">
    <property type="taxonomic scope" value="Bacteria"/>
</dbReference>
<accession>D6TE43</accession>
<keyword evidence="3" id="KW-1185">Reference proteome</keyword>
<feature type="domain" description="DUF2090" evidence="1">
    <location>
        <begin position="7"/>
        <end position="295"/>
    </location>
</feature>
<dbReference type="EMBL" id="ADVG01000001">
    <property type="protein sequence ID" value="EFH88416.1"/>
    <property type="molecule type" value="Genomic_DNA"/>
</dbReference>
<dbReference type="InterPro" id="IPR013785">
    <property type="entry name" value="Aldolase_TIM"/>
</dbReference>
<protein>
    <recommendedName>
        <fullName evidence="1">DUF2090 domain-containing protein</fullName>
    </recommendedName>
</protein>
<evidence type="ECO:0000259" key="1">
    <source>
        <dbReference type="Pfam" id="PF09863"/>
    </source>
</evidence>
<dbReference type="AlphaFoldDB" id="D6TE43"/>
<proteinExistence type="predicted"/>
<comment type="caution">
    <text evidence="2">The sequence shown here is derived from an EMBL/GenBank/DDBJ whole genome shotgun (WGS) entry which is preliminary data.</text>
</comment>
<dbReference type="InParanoid" id="D6TE43"/>
<dbReference type="Proteomes" id="UP000004508">
    <property type="component" value="Unassembled WGS sequence"/>
</dbReference>
<name>D6TE43_KTERA</name>
<dbReference type="Pfam" id="PF09863">
    <property type="entry name" value="DUF2090"/>
    <property type="match status" value="1"/>
</dbReference>
<organism evidence="2 3">
    <name type="scientific">Ktedonobacter racemifer DSM 44963</name>
    <dbReference type="NCBI Taxonomy" id="485913"/>
    <lineage>
        <taxon>Bacteria</taxon>
        <taxon>Bacillati</taxon>
        <taxon>Chloroflexota</taxon>
        <taxon>Ktedonobacteria</taxon>
        <taxon>Ktedonobacterales</taxon>
        <taxon>Ktedonobacteraceae</taxon>
        <taxon>Ktedonobacter</taxon>
    </lineage>
</organism>
<evidence type="ECO:0000313" key="2">
    <source>
        <dbReference type="EMBL" id="EFH88416.1"/>
    </source>
</evidence>
<sequence>MRMTGYTKKLAILPFDHRSSYISGLFGWKEPLNVEQALTVAESKRVIYEGFQKACVPKEEAGILVDEQYGVGILRDAVQQGAITAVPVEKSGQDEFDFVYGDDFAHHIEAMRPTFAKALVRYNPEGNRALNQRQTQRLKRLSDYLHQSPSLFLFELLVPAEFHQLEHVDQNKDAYDTQLRPRLMVQAIEELRQAGVEPDVWKIEGLDQRTDCEKIVEVAHRNGGQHVGLIVLGRGASQERVIHWLQTAASVPGFIGFAVGRTSFWKAVVDFEAKRLSREAAAAQIAQNFEEWNKSFDAGRQAGMEAHGGQGR</sequence>
<dbReference type="STRING" id="485913.Krac_9876"/>
<evidence type="ECO:0000313" key="3">
    <source>
        <dbReference type="Proteomes" id="UP000004508"/>
    </source>
</evidence>
<dbReference type="Gene3D" id="3.20.20.70">
    <property type="entry name" value="Aldolase class I"/>
    <property type="match status" value="1"/>
</dbReference>
<dbReference type="InterPro" id="IPR018659">
    <property type="entry name" value="DUF2090"/>
</dbReference>
<reference evidence="2 3" key="1">
    <citation type="journal article" date="2011" name="Stand. Genomic Sci.">
        <title>Non-contiguous finished genome sequence and contextual data of the filamentous soil bacterium Ktedonobacter racemifer type strain (SOSP1-21).</title>
        <authorList>
            <person name="Chang Y.J."/>
            <person name="Land M."/>
            <person name="Hauser L."/>
            <person name="Chertkov O."/>
            <person name="Del Rio T.G."/>
            <person name="Nolan M."/>
            <person name="Copeland A."/>
            <person name="Tice H."/>
            <person name="Cheng J.F."/>
            <person name="Lucas S."/>
            <person name="Han C."/>
            <person name="Goodwin L."/>
            <person name="Pitluck S."/>
            <person name="Ivanova N."/>
            <person name="Ovchinikova G."/>
            <person name="Pati A."/>
            <person name="Chen A."/>
            <person name="Palaniappan K."/>
            <person name="Mavromatis K."/>
            <person name="Liolios K."/>
            <person name="Brettin T."/>
            <person name="Fiebig A."/>
            <person name="Rohde M."/>
            <person name="Abt B."/>
            <person name="Goker M."/>
            <person name="Detter J.C."/>
            <person name="Woyke T."/>
            <person name="Bristow J."/>
            <person name="Eisen J.A."/>
            <person name="Markowitz V."/>
            <person name="Hugenholtz P."/>
            <person name="Kyrpides N.C."/>
            <person name="Klenk H.P."/>
            <person name="Lapidus A."/>
        </authorList>
    </citation>
    <scope>NUCLEOTIDE SEQUENCE [LARGE SCALE GENOMIC DNA]</scope>
    <source>
        <strain evidence="3">DSM 44963</strain>
    </source>
</reference>